<evidence type="ECO:0000256" key="1">
    <source>
        <dbReference type="ARBA" id="ARBA00010199"/>
    </source>
</evidence>
<feature type="transmembrane region" description="Helical" evidence="2">
    <location>
        <begin position="203"/>
        <end position="223"/>
    </location>
</feature>
<dbReference type="GO" id="GO:0015297">
    <property type="term" value="F:antiporter activity"/>
    <property type="evidence" value="ECO:0007669"/>
    <property type="project" value="InterPro"/>
</dbReference>
<keyword evidence="4" id="KW-1185">Reference proteome</keyword>
<evidence type="ECO:0000313" key="4">
    <source>
        <dbReference type="Proteomes" id="UP000315295"/>
    </source>
</evidence>
<sequence length="297" mass="32427">METPLLKINAEAAAATDYAPVRSFGEAMEVSRKEAVKLWRIAAPSKVLMITLIAFVALVIQTWLLYLFINVFGWGTTGAAVTCDITNWGVAIGKVGYVMVCCKEEWNGFSLLAFRDIWDFAKLSLASCMMVCLGLWYSMSISLLAGLLPNAVIDVGSFSICMNFWNWEVMLLLMLLLGINAAISTRDSNELGMGRPRAAKYSVCVAVLQALIVGVLAMVAIFISRDYSAMIFTSSGEMQLAVARLAYLLGVTMLLNYQCYTSLNSYYLVGLPLAIFLGFKANLGAVVLWGGMMSGKI</sequence>
<dbReference type="EMBL" id="VIEB01000699">
    <property type="protein sequence ID" value="TQD82955.1"/>
    <property type="molecule type" value="Genomic_DNA"/>
</dbReference>
<feature type="transmembrane region" description="Helical" evidence="2">
    <location>
        <begin position="238"/>
        <end position="255"/>
    </location>
</feature>
<gene>
    <name evidence="3" type="ORF">C1H46_031465</name>
</gene>
<protein>
    <submittedName>
        <fullName evidence="3">Uncharacterized protein</fullName>
    </submittedName>
</protein>
<feature type="transmembrane region" description="Helical" evidence="2">
    <location>
        <begin position="47"/>
        <end position="73"/>
    </location>
</feature>
<keyword evidence="2" id="KW-0472">Membrane</keyword>
<dbReference type="InterPro" id="IPR002528">
    <property type="entry name" value="MATE_fam"/>
</dbReference>
<reference evidence="3 4" key="1">
    <citation type="journal article" date="2019" name="G3 (Bethesda)">
        <title>Sequencing of a Wild Apple (Malus baccata) Genome Unravels the Differences Between Cultivated and Wild Apple Species Regarding Disease Resistance and Cold Tolerance.</title>
        <authorList>
            <person name="Chen X."/>
        </authorList>
    </citation>
    <scope>NUCLEOTIDE SEQUENCE [LARGE SCALE GENOMIC DNA]</scope>
    <source>
        <strain evidence="4">cv. Shandingzi</strain>
        <tissue evidence="3">Leaves</tissue>
    </source>
</reference>
<name>A0A540L906_MALBA</name>
<dbReference type="Proteomes" id="UP000315295">
    <property type="component" value="Unassembled WGS sequence"/>
</dbReference>
<keyword evidence="2" id="KW-0812">Transmembrane</keyword>
<comment type="similarity">
    <text evidence="1">Belongs to the multi antimicrobial extrusion (MATE) (TC 2.A.66.1) family.</text>
</comment>
<dbReference type="Pfam" id="PF01554">
    <property type="entry name" value="MatE"/>
    <property type="match status" value="1"/>
</dbReference>
<proteinExistence type="inferred from homology"/>
<feature type="transmembrane region" description="Helical" evidence="2">
    <location>
        <begin position="267"/>
        <end position="292"/>
    </location>
</feature>
<dbReference type="PANTHER" id="PTHR11206">
    <property type="entry name" value="MULTIDRUG RESISTANCE PROTEIN"/>
    <property type="match status" value="1"/>
</dbReference>
<feature type="transmembrane region" description="Helical" evidence="2">
    <location>
        <begin position="164"/>
        <end position="183"/>
    </location>
</feature>
<comment type="caution">
    <text evidence="3">The sequence shown here is derived from an EMBL/GenBank/DDBJ whole genome shotgun (WGS) entry which is preliminary data.</text>
</comment>
<evidence type="ECO:0000313" key="3">
    <source>
        <dbReference type="EMBL" id="TQD82955.1"/>
    </source>
</evidence>
<accession>A0A540L906</accession>
<dbReference type="GO" id="GO:0042910">
    <property type="term" value="F:xenobiotic transmembrane transporter activity"/>
    <property type="evidence" value="ECO:0007669"/>
    <property type="project" value="InterPro"/>
</dbReference>
<keyword evidence="2" id="KW-1133">Transmembrane helix</keyword>
<evidence type="ECO:0000256" key="2">
    <source>
        <dbReference type="SAM" id="Phobius"/>
    </source>
</evidence>
<dbReference type="GO" id="GO:0016020">
    <property type="term" value="C:membrane"/>
    <property type="evidence" value="ECO:0007669"/>
    <property type="project" value="InterPro"/>
</dbReference>
<feature type="transmembrane region" description="Helical" evidence="2">
    <location>
        <begin position="123"/>
        <end position="144"/>
    </location>
</feature>
<organism evidence="3 4">
    <name type="scientific">Malus baccata</name>
    <name type="common">Siberian crab apple</name>
    <name type="synonym">Pyrus baccata</name>
    <dbReference type="NCBI Taxonomy" id="106549"/>
    <lineage>
        <taxon>Eukaryota</taxon>
        <taxon>Viridiplantae</taxon>
        <taxon>Streptophyta</taxon>
        <taxon>Embryophyta</taxon>
        <taxon>Tracheophyta</taxon>
        <taxon>Spermatophyta</taxon>
        <taxon>Magnoliopsida</taxon>
        <taxon>eudicotyledons</taxon>
        <taxon>Gunneridae</taxon>
        <taxon>Pentapetalae</taxon>
        <taxon>rosids</taxon>
        <taxon>fabids</taxon>
        <taxon>Rosales</taxon>
        <taxon>Rosaceae</taxon>
        <taxon>Amygdaloideae</taxon>
        <taxon>Maleae</taxon>
        <taxon>Malus</taxon>
    </lineage>
</organism>
<dbReference type="AlphaFoldDB" id="A0A540L906"/>
<dbReference type="STRING" id="106549.A0A540L906"/>